<name>A0A167LYF0_CALVF</name>
<organism evidence="1 2">
    <name type="scientific">Calocera viscosa (strain TUFC12733)</name>
    <dbReference type="NCBI Taxonomy" id="1330018"/>
    <lineage>
        <taxon>Eukaryota</taxon>
        <taxon>Fungi</taxon>
        <taxon>Dikarya</taxon>
        <taxon>Basidiomycota</taxon>
        <taxon>Agaricomycotina</taxon>
        <taxon>Dacrymycetes</taxon>
        <taxon>Dacrymycetales</taxon>
        <taxon>Dacrymycetaceae</taxon>
        <taxon>Calocera</taxon>
    </lineage>
</organism>
<evidence type="ECO:0000313" key="1">
    <source>
        <dbReference type="EMBL" id="KZO96159.1"/>
    </source>
</evidence>
<sequence>MSAPAAGLLHPRIPPLPALHLRVEQQHHPHLPQMDHRCLALCEKGVEARALNARFGEKRECLQALAWLKLSSKEMNNPEQPAFGPFAPPPSSWPILREHYVYHARGPRRAAEHTSSSMRHLGLGDMWVANAEGARCCPRLLG</sequence>
<protein>
    <submittedName>
        <fullName evidence="1">Uncharacterized protein</fullName>
    </submittedName>
</protein>
<accession>A0A167LYF0</accession>
<dbReference type="AlphaFoldDB" id="A0A167LYF0"/>
<dbReference type="Proteomes" id="UP000076738">
    <property type="component" value="Unassembled WGS sequence"/>
</dbReference>
<reference evidence="1 2" key="1">
    <citation type="journal article" date="2016" name="Mol. Biol. Evol.">
        <title>Comparative Genomics of Early-Diverging Mushroom-Forming Fungi Provides Insights into the Origins of Lignocellulose Decay Capabilities.</title>
        <authorList>
            <person name="Nagy L.G."/>
            <person name="Riley R."/>
            <person name="Tritt A."/>
            <person name="Adam C."/>
            <person name="Daum C."/>
            <person name="Floudas D."/>
            <person name="Sun H."/>
            <person name="Yadav J.S."/>
            <person name="Pangilinan J."/>
            <person name="Larsson K.H."/>
            <person name="Matsuura K."/>
            <person name="Barry K."/>
            <person name="Labutti K."/>
            <person name="Kuo R."/>
            <person name="Ohm R.A."/>
            <person name="Bhattacharya S.S."/>
            <person name="Shirouzu T."/>
            <person name="Yoshinaga Y."/>
            <person name="Martin F.M."/>
            <person name="Grigoriev I.V."/>
            <person name="Hibbett D.S."/>
        </authorList>
    </citation>
    <scope>NUCLEOTIDE SEQUENCE [LARGE SCALE GENOMIC DNA]</scope>
    <source>
        <strain evidence="1 2">TUFC12733</strain>
    </source>
</reference>
<keyword evidence="2" id="KW-1185">Reference proteome</keyword>
<dbReference type="EMBL" id="KV417285">
    <property type="protein sequence ID" value="KZO96159.1"/>
    <property type="molecule type" value="Genomic_DNA"/>
</dbReference>
<gene>
    <name evidence="1" type="ORF">CALVIDRAFT_598487</name>
</gene>
<proteinExistence type="predicted"/>
<evidence type="ECO:0000313" key="2">
    <source>
        <dbReference type="Proteomes" id="UP000076738"/>
    </source>
</evidence>